<dbReference type="Gene3D" id="3.40.50.360">
    <property type="match status" value="1"/>
</dbReference>
<organism evidence="7 8">
    <name type="scientific">Geoglobus ahangari</name>
    <dbReference type="NCBI Taxonomy" id="113653"/>
    <lineage>
        <taxon>Archaea</taxon>
        <taxon>Methanobacteriati</taxon>
        <taxon>Methanobacteriota</taxon>
        <taxon>Archaeoglobi</taxon>
        <taxon>Archaeoglobales</taxon>
        <taxon>Archaeoglobaceae</taxon>
        <taxon>Geoglobus</taxon>
    </lineage>
</organism>
<keyword evidence="8" id="KW-1185">Reference proteome</keyword>
<comment type="similarity">
    <text evidence="5">Belongs to the SsuE family. Isf subfamily.</text>
</comment>
<dbReference type="PANTHER" id="PTHR43278">
    <property type="entry name" value="NAD(P)H-DEPENDENT FMN-CONTAINING OXIDOREDUCTASE YWQN-RELATED"/>
    <property type="match status" value="1"/>
</dbReference>
<reference evidence="7 8" key="1">
    <citation type="submission" date="2015-04" db="EMBL/GenBank/DDBJ databases">
        <title>The complete genome sequence of the hyperthermophilic, obligate iron-reducing archaeon Geoglobus ahangari strain 234T.</title>
        <authorList>
            <person name="Manzella M.P."/>
            <person name="Holmes D.E."/>
            <person name="Rocheleau J.M."/>
            <person name="Chung A."/>
            <person name="Reguera G."/>
            <person name="Kashefi K."/>
        </authorList>
    </citation>
    <scope>NUCLEOTIDE SEQUENCE [LARGE SCALE GENOMIC DNA]</scope>
    <source>
        <strain evidence="7 8">234</strain>
    </source>
</reference>
<keyword evidence="3" id="KW-0285">Flavoprotein</keyword>
<gene>
    <name evidence="7" type="ORF">GAH_00470</name>
</gene>
<proteinExistence type="inferred from homology"/>
<dbReference type="RefSeq" id="WP_048094506.1">
    <property type="nucleotide sequence ID" value="NZ_CP011267.1"/>
</dbReference>
<comment type="cofactor">
    <cofactor evidence="2">
        <name>[4Fe-4S] cluster</name>
        <dbReference type="ChEBI" id="CHEBI:49883"/>
    </cofactor>
</comment>
<dbReference type="GeneID" id="24803051"/>
<evidence type="ECO:0000256" key="1">
    <source>
        <dbReference type="ARBA" id="ARBA00001917"/>
    </source>
</evidence>
<dbReference type="STRING" id="113653.GAH_00470"/>
<evidence type="ECO:0000256" key="2">
    <source>
        <dbReference type="ARBA" id="ARBA00001966"/>
    </source>
</evidence>
<dbReference type="OrthoDB" id="9059at2157"/>
<dbReference type="InterPro" id="IPR029039">
    <property type="entry name" value="Flavoprotein-like_sf"/>
</dbReference>
<dbReference type="SUPFAM" id="SSF52218">
    <property type="entry name" value="Flavoproteins"/>
    <property type="match status" value="1"/>
</dbReference>
<evidence type="ECO:0000259" key="6">
    <source>
        <dbReference type="Pfam" id="PF03358"/>
    </source>
</evidence>
<feature type="domain" description="NADPH-dependent FMN reductase-like" evidence="6">
    <location>
        <begin position="2"/>
        <end position="154"/>
    </location>
</feature>
<dbReference type="HOGENOM" id="CLU_050993_3_0_2"/>
<dbReference type="InterPro" id="IPR005025">
    <property type="entry name" value="FMN_Rdtase-like_dom"/>
</dbReference>
<dbReference type="PATRIC" id="fig|113653.22.peg.471"/>
<evidence type="ECO:0000313" key="7">
    <source>
        <dbReference type="EMBL" id="AKG92181.1"/>
    </source>
</evidence>
<dbReference type="Proteomes" id="UP000034723">
    <property type="component" value="Chromosome"/>
</dbReference>
<protein>
    <submittedName>
        <fullName evidence="7">Multimeric flavodoxin WrbA</fullName>
    </submittedName>
</protein>
<dbReference type="FunCoup" id="A0A0F7DC41">
    <property type="interactions" value="1"/>
</dbReference>
<dbReference type="AlphaFoldDB" id="A0A0F7DC41"/>
<evidence type="ECO:0000256" key="5">
    <source>
        <dbReference type="ARBA" id="ARBA00038292"/>
    </source>
</evidence>
<dbReference type="GO" id="GO:0016491">
    <property type="term" value="F:oxidoreductase activity"/>
    <property type="evidence" value="ECO:0007669"/>
    <property type="project" value="InterPro"/>
</dbReference>
<dbReference type="KEGG" id="gah:GAH_00470"/>
<name>A0A0F7DC41_9EURY</name>
<dbReference type="EMBL" id="CP011267">
    <property type="protein sequence ID" value="AKG92181.1"/>
    <property type="molecule type" value="Genomic_DNA"/>
</dbReference>
<sequence>MIVGVSGSPRKGATHHVLSLALKMLEERGFEIAIFSAHDSRIELCRHCDFCRKSKRCVHEDDMIKLYELLEASKGVILATPVHNGGVSAHMKAMLERTRALLFRNPEALAGKPGMGIAVGGDRNGGQDLALLEINAFFTMNRMIPVSGGSFGANLGAAFWSRDTLEGVRNDGEGMRSLEMTVKRFAEWVEKSERIRKSF</sequence>
<keyword evidence="4" id="KW-0288">FMN</keyword>
<dbReference type="InterPro" id="IPR051796">
    <property type="entry name" value="ISF_SsuE-like"/>
</dbReference>
<dbReference type="Pfam" id="PF03358">
    <property type="entry name" value="FMN_red"/>
    <property type="match status" value="1"/>
</dbReference>
<dbReference type="InParanoid" id="A0A0F7DC41"/>
<accession>A0A0F7DC41</accession>
<evidence type="ECO:0000313" key="8">
    <source>
        <dbReference type="Proteomes" id="UP000034723"/>
    </source>
</evidence>
<dbReference type="PANTHER" id="PTHR43278:SF3">
    <property type="entry name" value="IRON-SULFUR FLAVOPROTEIN MJ0731"/>
    <property type="match status" value="1"/>
</dbReference>
<comment type="cofactor">
    <cofactor evidence="1">
        <name>FMN</name>
        <dbReference type="ChEBI" id="CHEBI:58210"/>
    </cofactor>
</comment>
<evidence type="ECO:0000256" key="4">
    <source>
        <dbReference type="ARBA" id="ARBA00022643"/>
    </source>
</evidence>
<evidence type="ECO:0000256" key="3">
    <source>
        <dbReference type="ARBA" id="ARBA00022630"/>
    </source>
</evidence>